<keyword evidence="3" id="KW-1185">Reference proteome</keyword>
<gene>
    <name evidence="2" type="ORF">Cadr_000020606</name>
</gene>
<evidence type="ECO:0000313" key="2">
    <source>
        <dbReference type="EMBL" id="KAB1264435.1"/>
    </source>
</evidence>
<dbReference type="EMBL" id="JWIN03000017">
    <property type="protein sequence ID" value="KAB1264435.1"/>
    <property type="molecule type" value="Genomic_DNA"/>
</dbReference>
<feature type="compositionally biased region" description="Polar residues" evidence="1">
    <location>
        <begin position="8"/>
        <end position="18"/>
    </location>
</feature>
<proteinExistence type="predicted"/>
<protein>
    <submittedName>
        <fullName evidence="2">Uncharacterized protein</fullName>
    </submittedName>
</protein>
<dbReference type="Proteomes" id="UP000299084">
    <property type="component" value="Unassembled WGS sequence"/>
</dbReference>
<sequence>MKPGTLRANAQPSFTKASQPACRPSRGTTTPSHQAAGFLRNSKPHQGLLEPQL</sequence>
<organism evidence="2 3">
    <name type="scientific">Camelus dromedarius</name>
    <name type="common">Dromedary</name>
    <name type="synonym">Arabian camel</name>
    <dbReference type="NCBI Taxonomy" id="9838"/>
    <lineage>
        <taxon>Eukaryota</taxon>
        <taxon>Metazoa</taxon>
        <taxon>Chordata</taxon>
        <taxon>Craniata</taxon>
        <taxon>Vertebrata</taxon>
        <taxon>Euteleostomi</taxon>
        <taxon>Mammalia</taxon>
        <taxon>Eutheria</taxon>
        <taxon>Laurasiatheria</taxon>
        <taxon>Artiodactyla</taxon>
        <taxon>Tylopoda</taxon>
        <taxon>Camelidae</taxon>
        <taxon>Camelus</taxon>
    </lineage>
</organism>
<name>A0A5N4CZZ9_CAMDR</name>
<comment type="caution">
    <text evidence="2">The sequence shown here is derived from an EMBL/GenBank/DDBJ whole genome shotgun (WGS) entry which is preliminary data.</text>
</comment>
<evidence type="ECO:0000313" key="3">
    <source>
        <dbReference type="Proteomes" id="UP000299084"/>
    </source>
</evidence>
<feature type="region of interest" description="Disordered" evidence="1">
    <location>
        <begin position="1"/>
        <end position="53"/>
    </location>
</feature>
<accession>A0A5N4CZZ9</accession>
<dbReference type="AlphaFoldDB" id="A0A5N4CZZ9"/>
<reference evidence="2 3" key="1">
    <citation type="journal article" date="2019" name="Mol. Ecol. Resour.">
        <title>Improving Illumina assemblies with Hi-C and long reads: an example with the North African dromedary.</title>
        <authorList>
            <person name="Elbers J.P."/>
            <person name="Rogers M.F."/>
            <person name="Perelman P.L."/>
            <person name="Proskuryakova A.A."/>
            <person name="Serdyukova N.A."/>
            <person name="Johnson W.E."/>
            <person name="Horin P."/>
            <person name="Corander J."/>
            <person name="Murphy D."/>
            <person name="Burger P.A."/>
        </authorList>
    </citation>
    <scope>NUCLEOTIDE SEQUENCE [LARGE SCALE GENOMIC DNA]</scope>
    <source>
        <strain evidence="2">Drom800</strain>
        <tissue evidence="2">Blood</tissue>
    </source>
</reference>
<evidence type="ECO:0000256" key="1">
    <source>
        <dbReference type="SAM" id="MobiDB-lite"/>
    </source>
</evidence>